<name>A0ABS5KPC6_9ACTN</name>
<dbReference type="Proteomes" id="UP000730482">
    <property type="component" value="Unassembled WGS sequence"/>
</dbReference>
<organism evidence="1 2">
    <name type="scientific">Catenulispora pinistramenti</name>
    <dbReference type="NCBI Taxonomy" id="2705254"/>
    <lineage>
        <taxon>Bacteria</taxon>
        <taxon>Bacillati</taxon>
        <taxon>Actinomycetota</taxon>
        <taxon>Actinomycetes</taxon>
        <taxon>Catenulisporales</taxon>
        <taxon>Catenulisporaceae</taxon>
        <taxon>Catenulispora</taxon>
    </lineage>
</organism>
<evidence type="ECO:0000313" key="2">
    <source>
        <dbReference type="Proteomes" id="UP000730482"/>
    </source>
</evidence>
<proteinExistence type="predicted"/>
<sequence>MISRSEFQLVLLRRMADYQPGLVEHARQGLGFTVTEMRDTNAWWQRYVRSRSSPRGPERFRAILGPADEETDLRTGDLVSRLYHWILPLWPELRFEIVVGPGGQVWQEWLVRAPDTEPPAPPTDQALEPWQYVVGDLERMYPRVRHLPEDAPTRWQSEYGYDDGHGAIARRRARFCYGLLQEVSEPLESP</sequence>
<dbReference type="RefSeq" id="WP_212009487.1">
    <property type="nucleotide sequence ID" value="NZ_JAAFYZ010000037.1"/>
</dbReference>
<comment type="caution">
    <text evidence="1">The sequence shown here is derived from an EMBL/GenBank/DDBJ whole genome shotgun (WGS) entry which is preliminary data.</text>
</comment>
<dbReference type="EMBL" id="JAAFYZ010000037">
    <property type="protein sequence ID" value="MBS2547908.1"/>
    <property type="molecule type" value="Genomic_DNA"/>
</dbReference>
<reference evidence="1 2" key="1">
    <citation type="submission" date="2020-02" db="EMBL/GenBank/DDBJ databases">
        <title>Acidophilic actinobacteria isolated from forest soil.</title>
        <authorList>
            <person name="Golinska P."/>
        </authorList>
    </citation>
    <scope>NUCLEOTIDE SEQUENCE [LARGE SCALE GENOMIC DNA]</scope>
    <source>
        <strain evidence="1 2">NL8</strain>
    </source>
</reference>
<gene>
    <name evidence="1" type="ORF">KGQ19_13635</name>
</gene>
<evidence type="ECO:0000313" key="1">
    <source>
        <dbReference type="EMBL" id="MBS2547908.1"/>
    </source>
</evidence>
<protein>
    <submittedName>
        <fullName evidence="1">Uncharacterized protein</fullName>
    </submittedName>
</protein>
<accession>A0ABS5KPC6</accession>
<keyword evidence="2" id="KW-1185">Reference proteome</keyword>